<evidence type="ECO:0000256" key="1">
    <source>
        <dbReference type="SAM" id="Coils"/>
    </source>
</evidence>
<comment type="caution">
    <text evidence="3">The sequence shown here is derived from an EMBL/GenBank/DDBJ whole genome shotgun (WGS) entry which is preliminary data.</text>
</comment>
<proteinExistence type="predicted"/>
<dbReference type="PANTHER" id="PTHR22753:SF24">
    <property type="entry name" value="ESTERASE_LIPASE_THIOESTERASE FAMILY PROTEIN"/>
    <property type="match status" value="1"/>
</dbReference>
<reference evidence="3 4" key="1">
    <citation type="journal article" date="2020" name="Mol. Plant">
        <title>The Chromosome-Based Rubber Tree Genome Provides New Insights into Spurge Genome Evolution and Rubber Biosynthesis.</title>
        <authorList>
            <person name="Liu J."/>
            <person name="Shi C."/>
            <person name="Shi C.C."/>
            <person name="Li W."/>
            <person name="Zhang Q.J."/>
            <person name="Zhang Y."/>
            <person name="Li K."/>
            <person name="Lu H.F."/>
            <person name="Shi C."/>
            <person name="Zhu S.T."/>
            <person name="Xiao Z.Y."/>
            <person name="Nan H."/>
            <person name="Yue Y."/>
            <person name="Zhu X.G."/>
            <person name="Wu Y."/>
            <person name="Hong X.N."/>
            <person name="Fan G.Y."/>
            <person name="Tong Y."/>
            <person name="Zhang D."/>
            <person name="Mao C.L."/>
            <person name="Liu Y.L."/>
            <person name="Hao S.J."/>
            <person name="Liu W.Q."/>
            <person name="Lv M.Q."/>
            <person name="Zhang H.B."/>
            <person name="Liu Y."/>
            <person name="Hu-Tang G.R."/>
            <person name="Wang J.P."/>
            <person name="Wang J.H."/>
            <person name="Sun Y.H."/>
            <person name="Ni S.B."/>
            <person name="Chen W.B."/>
            <person name="Zhang X.C."/>
            <person name="Jiao Y.N."/>
            <person name="Eichler E.E."/>
            <person name="Li G.H."/>
            <person name="Liu X."/>
            <person name="Gao L.Z."/>
        </authorList>
    </citation>
    <scope>NUCLEOTIDE SEQUENCE [LARGE SCALE GENOMIC DNA]</scope>
    <source>
        <strain evidence="4">cv. GT1</strain>
        <tissue evidence="3">Leaf</tissue>
    </source>
</reference>
<organism evidence="3 4">
    <name type="scientific">Hevea brasiliensis</name>
    <name type="common">Para rubber tree</name>
    <name type="synonym">Siphonia brasiliensis</name>
    <dbReference type="NCBI Taxonomy" id="3981"/>
    <lineage>
        <taxon>Eukaryota</taxon>
        <taxon>Viridiplantae</taxon>
        <taxon>Streptophyta</taxon>
        <taxon>Embryophyta</taxon>
        <taxon>Tracheophyta</taxon>
        <taxon>Spermatophyta</taxon>
        <taxon>Magnoliopsida</taxon>
        <taxon>eudicotyledons</taxon>
        <taxon>Gunneridae</taxon>
        <taxon>Pentapetalae</taxon>
        <taxon>rosids</taxon>
        <taxon>fabids</taxon>
        <taxon>Malpighiales</taxon>
        <taxon>Euphorbiaceae</taxon>
        <taxon>Crotonoideae</taxon>
        <taxon>Micrandreae</taxon>
        <taxon>Hevea</taxon>
    </lineage>
</organism>
<dbReference type="Pfam" id="PF12697">
    <property type="entry name" value="Abhydrolase_6"/>
    <property type="match status" value="1"/>
</dbReference>
<evidence type="ECO:0000259" key="2">
    <source>
        <dbReference type="Pfam" id="PF12697"/>
    </source>
</evidence>
<dbReference type="InterPro" id="IPR000073">
    <property type="entry name" value="AB_hydrolase_1"/>
</dbReference>
<dbReference type="AlphaFoldDB" id="A0A6A6LMU4"/>
<dbReference type="InterPro" id="IPR029058">
    <property type="entry name" value="AB_hydrolase_fold"/>
</dbReference>
<dbReference type="SUPFAM" id="SSF53474">
    <property type="entry name" value="alpha/beta-Hydrolases"/>
    <property type="match status" value="1"/>
</dbReference>
<gene>
    <name evidence="3" type="ORF">GH714_029750</name>
</gene>
<dbReference type="PANTHER" id="PTHR22753">
    <property type="entry name" value="TRANSMEMBRANE PROTEIN 68"/>
    <property type="match status" value="1"/>
</dbReference>
<protein>
    <recommendedName>
        <fullName evidence="2">AB hydrolase-1 domain-containing protein</fullName>
    </recommendedName>
</protein>
<dbReference type="EMBL" id="JAAGAX010000010">
    <property type="protein sequence ID" value="KAF2301837.1"/>
    <property type="molecule type" value="Genomic_DNA"/>
</dbReference>
<sequence>MFMSLSLVSEHQDLEDLMIVQIVKSKPAKKKQTMENLKIQILKYQMQALEQKVSAWESRDASSQSSNASQVESQIKRLKELIMKMHKKSREELNHRIDGVGLGLITQHYSLGKVFDLWCLHIPVKDRTSFTGLVKLVERTVRSENHRSPNRPIYLVGESLGACLALAVAARNPDVDLLLILANPGTSFNKSQLEPLIPLWALIPDPLQLRLPYILSLMTGDPFKVTMDDVTEGVPLQQTVGEFSQHVAAIPSYLSVLGDVLPRETLLWKLQLLKSASAFANSRLHAVKAQTLILSSGRDHLLPSAEEAQRLHSLLPKCETRLFSDSGHFLFLQEDVDLVTTIVGASFYRRGAYYDYISDYIQPSPYKFKKIYESTRWLRLATSPVMLSTFEDGKIVRGLAGLPSEGPVLKPFAQASVFKGSRALVPRGTREAFHRKGEEYKLFWPEKSEFVRMAAKFGAKIVPFGVIGEDDFLEVVFDYDDQMKIPLLRDYIIALSEQYTKVRNEENGEVGKQDIHLPGLLPKFPGRFIIILGNQSKHKAGTGP</sequence>
<name>A0A6A6LMU4_HEVBR</name>
<dbReference type="GO" id="GO:0016020">
    <property type="term" value="C:membrane"/>
    <property type="evidence" value="ECO:0007669"/>
    <property type="project" value="TreeGrafter"/>
</dbReference>
<accession>A0A6A6LMU4</accession>
<dbReference type="Gene3D" id="3.40.50.1820">
    <property type="entry name" value="alpha/beta hydrolase"/>
    <property type="match status" value="1"/>
</dbReference>
<keyword evidence="4" id="KW-1185">Reference proteome</keyword>
<feature type="coiled-coil region" evidence="1">
    <location>
        <begin position="39"/>
        <end position="88"/>
    </location>
</feature>
<evidence type="ECO:0000313" key="3">
    <source>
        <dbReference type="EMBL" id="KAF2301837.1"/>
    </source>
</evidence>
<dbReference type="Proteomes" id="UP000467840">
    <property type="component" value="Chromosome 4"/>
</dbReference>
<feature type="domain" description="AB hydrolase-1" evidence="2">
    <location>
        <begin position="141"/>
        <end position="335"/>
    </location>
</feature>
<keyword evidence="1" id="KW-0175">Coiled coil</keyword>
<evidence type="ECO:0000313" key="4">
    <source>
        <dbReference type="Proteomes" id="UP000467840"/>
    </source>
</evidence>